<dbReference type="SUPFAM" id="SSF75553">
    <property type="entry name" value="Smc hinge domain"/>
    <property type="match status" value="1"/>
</dbReference>
<evidence type="ECO:0000256" key="1">
    <source>
        <dbReference type="SAM" id="Coils"/>
    </source>
</evidence>
<sequence length="269" mass="29825">KERQSRLSVISGCLIETEDELDHLLQRQAEAKSRKEVLKQLIESKEGFSTGAQTILMQFDSAIGSLADQIEVPREYEQAVTAALGANIQLVITEQPQNVDEMLRRLTDDDLGRASIVSLELLRQRGGVIPPSDVPNEAIHALDVVRTDEHIQPLIQTLLGHTLIVENLKTATQLWGMNPGRFDYVTHKGESLSQQGVFTGGEGIGKEHHSVLARRNQIDELGTQINELCDKIDEISRTKGQLLAEQTELHATLQNARDELSDREVAVAT</sequence>
<evidence type="ECO:0000313" key="3">
    <source>
        <dbReference type="EMBL" id="SVD73334.1"/>
    </source>
</evidence>
<feature type="non-terminal residue" evidence="3">
    <location>
        <position position="269"/>
    </location>
</feature>
<reference evidence="3" key="1">
    <citation type="submission" date="2018-05" db="EMBL/GenBank/DDBJ databases">
        <authorList>
            <person name="Lanie J.A."/>
            <person name="Ng W.-L."/>
            <person name="Kazmierczak K.M."/>
            <person name="Andrzejewski T.M."/>
            <person name="Davidsen T.M."/>
            <person name="Wayne K.J."/>
            <person name="Tettelin H."/>
            <person name="Glass J.I."/>
            <person name="Rusch D."/>
            <person name="Podicherti R."/>
            <person name="Tsui H.-C.T."/>
            <person name="Winkler M.E."/>
        </authorList>
    </citation>
    <scope>NUCLEOTIDE SEQUENCE</scope>
</reference>
<dbReference type="SMART" id="SM00968">
    <property type="entry name" value="SMC_hinge"/>
    <property type="match status" value="1"/>
</dbReference>
<feature type="domain" description="SMC hinge" evidence="2">
    <location>
        <begin position="60"/>
        <end position="175"/>
    </location>
</feature>
<dbReference type="InterPro" id="IPR036277">
    <property type="entry name" value="SMC_hinge_sf"/>
</dbReference>
<evidence type="ECO:0000259" key="2">
    <source>
        <dbReference type="SMART" id="SM00968"/>
    </source>
</evidence>
<dbReference type="PANTHER" id="PTHR43977">
    <property type="entry name" value="STRUCTURAL MAINTENANCE OF CHROMOSOMES PROTEIN 3"/>
    <property type="match status" value="1"/>
</dbReference>
<gene>
    <name evidence="3" type="ORF">METZ01_LOCUS426188</name>
</gene>
<dbReference type="GO" id="GO:0005694">
    <property type="term" value="C:chromosome"/>
    <property type="evidence" value="ECO:0007669"/>
    <property type="project" value="InterPro"/>
</dbReference>
<dbReference type="Pfam" id="PF06470">
    <property type="entry name" value="SMC_hinge"/>
    <property type="match status" value="1"/>
</dbReference>
<dbReference type="EMBL" id="UINC01169677">
    <property type="protein sequence ID" value="SVD73334.1"/>
    <property type="molecule type" value="Genomic_DNA"/>
</dbReference>
<dbReference type="InterPro" id="IPR010935">
    <property type="entry name" value="SMC_hinge"/>
</dbReference>
<proteinExistence type="predicted"/>
<feature type="coiled-coil region" evidence="1">
    <location>
        <begin position="218"/>
        <end position="263"/>
    </location>
</feature>
<dbReference type="AlphaFoldDB" id="A0A382XR40"/>
<accession>A0A382XR40</accession>
<protein>
    <recommendedName>
        <fullName evidence="2">SMC hinge domain-containing protein</fullName>
    </recommendedName>
</protein>
<dbReference type="GO" id="GO:0005524">
    <property type="term" value="F:ATP binding"/>
    <property type="evidence" value="ECO:0007669"/>
    <property type="project" value="InterPro"/>
</dbReference>
<feature type="coiled-coil region" evidence="1">
    <location>
        <begin position="14"/>
        <end position="41"/>
    </location>
</feature>
<keyword evidence="1" id="KW-0175">Coiled coil</keyword>
<dbReference type="Gene3D" id="3.30.70.1620">
    <property type="match status" value="1"/>
</dbReference>
<organism evidence="3">
    <name type="scientific">marine metagenome</name>
    <dbReference type="NCBI Taxonomy" id="408172"/>
    <lineage>
        <taxon>unclassified sequences</taxon>
        <taxon>metagenomes</taxon>
        <taxon>ecological metagenomes</taxon>
    </lineage>
</organism>
<dbReference type="GO" id="GO:0051276">
    <property type="term" value="P:chromosome organization"/>
    <property type="evidence" value="ECO:0007669"/>
    <property type="project" value="InterPro"/>
</dbReference>
<feature type="non-terminal residue" evidence="3">
    <location>
        <position position="1"/>
    </location>
</feature>
<dbReference type="Gene3D" id="1.20.1060.20">
    <property type="match status" value="1"/>
</dbReference>
<name>A0A382XR40_9ZZZZ</name>